<accession>A0ABQ9VZI5</accession>
<evidence type="ECO:0000313" key="2">
    <source>
        <dbReference type="Proteomes" id="UP001266305"/>
    </source>
</evidence>
<protein>
    <submittedName>
        <fullName evidence="1">Uncharacterized protein</fullName>
    </submittedName>
</protein>
<organism evidence="1 2">
    <name type="scientific">Saguinus oedipus</name>
    <name type="common">Cotton-top tamarin</name>
    <name type="synonym">Oedipomidas oedipus</name>
    <dbReference type="NCBI Taxonomy" id="9490"/>
    <lineage>
        <taxon>Eukaryota</taxon>
        <taxon>Metazoa</taxon>
        <taxon>Chordata</taxon>
        <taxon>Craniata</taxon>
        <taxon>Vertebrata</taxon>
        <taxon>Euteleostomi</taxon>
        <taxon>Mammalia</taxon>
        <taxon>Eutheria</taxon>
        <taxon>Euarchontoglires</taxon>
        <taxon>Primates</taxon>
        <taxon>Haplorrhini</taxon>
        <taxon>Platyrrhini</taxon>
        <taxon>Cebidae</taxon>
        <taxon>Callitrichinae</taxon>
        <taxon>Saguinus</taxon>
    </lineage>
</organism>
<name>A0ABQ9VZI5_SAGOE</name>
<proteinExistence type="predicted"/>
<sequence length="97" mass="10512">LQRRSLISGRNVGFKAMVLGAEWSLHMDVPALGAEADVAQGAEESAPQCRGCYKTPGFSRNMRPGKPRRLGRVSSKIGFKLEKCRQEGAGAPAEHVF</sequence>
<dbReference type="Proteomes" id="UP001266305">
    <property type="component" value="Unassembled WGS sequence"/>
</dbReference>
<keyword evidence="2" id="KW-1185">Reference proteome</keyword>
<reference evidence="1 2" key="1">
    <citation type="submission" date="2023-05" db="EMBL/GenBank/DDBJ databases">
        <title>B98-5 Cell Line De Novo Hybrid Assembly: An Optical Mapping Approach.</title>
        <authorList>
            <person name="Kananen K."/>
            <person name="Auerbach J.A."/>
            <person name="Kautto E."/>
            <person name="Blachly J.S."/>
        </authorList>
    </citation>
    <scope>NUCLEOTIDE SEQUENCE [LARGE SCALE GENOMIC DNA]</scope>
    <source>
        <strain evidence="1">B95-8</strain>
        <tissue evidence="1">Cell line</tissue>
    </source>
</reference>
<feature type="non-terminal residue" evidence="1">
    <location>
        <position position="1"/>
    </location>
</feature>
<evidence type="ECO:0000313" key="1">
    <source>
        <dbReference type="EMBL" id="KAK2114595.1"/>
    </source>
</evidence>
<comment type="caution">
    <text evidence="1">The sequence shown here is derived from an EMBL/GenBank/DDBJ whole genome shotgun (WGS) entry which is preliminary data.</text>
</comment>
<dbReference type="EMBL" id="JASSZA010000004">
    <property type="protein sequence ID" value="KAK2114595.1"/>
    <property type="molecule type" value="Genomic_DNA"/>
</dbReference>
<gene>
    <name evidence="1" type="ORF">P7K49_008861</name>
</gene>